<dbReference type="STRING" id="44933.SAMN05660971_00095"/>
<sequence>MSISAIVVMVASIIALWGVASLALVYSMRQEDRKLMLLKEQGDFEPFSPAAQRDIEDWLRRHPDGPEADEMRELLEWQHRSLTQNARRFHRWPDA</sequence>
<evidence type="ECO:0000256" key="1">
    <source>
        <dbReference type="SAM" id="Phobius"/>
    </source>
</evidence>
<dbReference type="OrthoDB" id="6169612at2"/>
<keyword evidence="1" id="KW-0812">Transmembrane</keyword>
<dbReference type="AlphaFoldDB" id="A0A1M6ZFL7"/>
<dbReference type="Proteomes" id="UP000184123">
    <property type="component" value="Unassembled WGS sequence"/>
</dbReference>
<dbReference type="Proteomes" id="UP000321726">
    <property type="component" value="Unassembled WGS sequence"/>
</dbReference>
<proteinExistence type="predicted"/>
<organism evidence="3 4">
    <name type="scientific">Halomonas cupida</name>
    <dbReference type="NCBI Taxonomy" id="44933"/>
    <lineage>
        <taxon>Bacteria</taxon>
        <taxon>Pseudomonadati</taxon>
        <taxon>Pseudomonadota</taxon>
        <taxon>Gammaproteobacteria</taxon>
        <taxon>Oceanospirillales</taxon>
        <taxon>Halomonadaceae</taxon>
        <taxon>Halomonas</taxon>
    </lineage>
</organism>
<evidence type="ECO:0000313" key="5">
    <source>
        <dbReference type="Proteomes" id="UP000321726"/>
    </source>
</evidence>
<name>A0A1M6ZFL7_9GAMM</name>
<dbReference type="EMBL" id="FRCA01000001">
    <property type="protein sequence ID" value="SHL29296.1"/>
    <property type="molecule type" value="Genomic_DNA"/>
</dbReference>
<gene>
    <name evidence="2" type="ORF">HCU01_23330</name>
    <name evidence="3" type="ORF">SAMN05660971_00095</name>
</gene>
<keyword evidence="5" id="KW-1185">Reference proteome</keyword>
<evidence type="ECO:0000313" key="3">
    <source>
        <dbReference type="EMBL" id="SHL29296.1"/>
    </source>
</evidence>
<accession>A0A1M6ZFL7</accession>
<protein>
    <submittedName>
        <fullName evidence="3">Uncharacterized protein</fullName>
    </submittedName>
</protein>
<evidence type="ECO:0000313" key="4">
    <source>
        <dbReference type="Proteomes" id="UP000184123"/>
    </source>
</evidence>
<dbReference type="RefSeq" id="WP_073433072.1">
    <property type="nucleotide sequence ID" value="NZ_BJXU01000091.1"/>
</dbReference>
<evidence type="ECO:0000313" key="2">
    <source>
        <dbReference type="EMBL" id="GEN24384.1"/>
    </source>
</evidence>
<reference evidence="2 5" key="2">
    <citation type="submission" date="2019-07" db="EMBL/GenBank/DDBJ databases">
        <title>Whole genome shotgun sequence of Halomonas cupida NBRC 102219.</title>
        <authorList>
            <person name="Hosoyama A."/>
            <person name="Uohara A."/>
            <person name="Ohji S."/>
            <person name="Ichikawa N."/>
        </authorList>
    </citation>
    <scope>NUCLEOTIDE SEQUENCE [LARGE SCALE GENOMIC DNA]</scope>
    <source>
        <strain evidence="2 5">NBRC 102219</strain>
    </source>
</reference>
<dbReference type="EMBL" id="BJXU01000091">
    <property type="protein sequence ID" value="GEN24384.1"/>
    <property type="molecule type" value="Genomic_DNA"/>
</dbReference>
<keyword evidence="1" id="KW-0472">Membrane</keyword>
<dbReference type="InterPro" id="IPR058339">
    <property type="entry name" value="DUF8026"/>
</dbReference>
<dbReference type="Pfam" id="PF26069">
    <property type="entry name" value="DUF8026"/>
    <property type="match status" value="1"/>
</dbReference>
<reference evidence="3 4" key="1">
    <citation type="submission" date="2016-11" db="EMBL/GenBank/DDBJ databases">
        <authorList>
            <person name="Jaros S."/>
            <person name="Januszkiewicz K."/>
            <person name="Wedrychowicz H."/>
        </authorList>
    </citation>
    <scope>NUCLEOTIDE SEQUENCE [LARGE SCALE GENOMIC DNA]</scope>
    <source>
        <strain evidence="3 4">DSM 4740</strain>
    </source>
</reference>
<keyword evidence="1" id="KW-1133">Transmembrane helix</keyword>
<feature type="transmembrane region" description="Helical" evidence="1">
    <location>
        <begin position="6"/>
        <end position="26"/>
    </location>
</feature>